<evidence type="ECO:0000313" key="2">
    <source>
        <dbReference type="Proteomes" id="UP000273675"/>
    </source>
</evidence>
<dbReference type="AlphaFoldDB" id="A0A495CVV9"/>
<dbReference type="Proteomes" id="UP000273675">
    <property type="component" value="Unassembled WGS sequence"/>
</dbReference>
<organism evidence="1 2">
    <name type="scientific">Maricaulis maris</name>
    <dbReference type="NCBI Taxonomy" id="74318"/>
    <lineage>
        <taxon>Bacteria</taxon>
        <taxon>Pseudomonadati</taxon>
        <taxon>Pseudomonadota</taxon>
        <taxon>Alphaproteobacteria</taxon>
        <taxon>Maricaulales</taxon>
        <taxon>Maricaulaceae</taxon>
        <taxon>Maricaulis</taxon>
    </lineage>
</organism>
<dbReference type="EMBL" id="RBIM01000010">
    <property type="protein sequence ID" value="RKQ89515.1"/>
    <property type="molecule type" value="Genomic_DNA"/>
</dbReference>
<sequence>MPSRTPKVSERAKQPNHMYSYCRVVGCPHPARAGTAKGLDTRFCRTHADHYSRHGSPYKRSYTAKELVPHRKAVRGWLKANLTDRWVENALQRIRGLYDRSGPHVEAYRLAGMTPQERSRAAWARLRAAGVDPLKVLEAWLVVDRMIGADPQPVETTEFRRVQAAKIVHRLASGSHKRWVREVPRMVGVANIPIKEVTELHKYPHSRGRVLRLLGADIEEACGLVAGPAAR</sequence>
<reference evidence="1 2" key="1">
    <citation type="submission" date="2018-10" db="EMBL/GenBank/DDBJ databases">
        <title>Genomic Encyclopedia of Type Strains, Phase IV (KMG-IV): sequencing the most valuable type-strain genomes for metagenomic binning, comparative biology and taxonomic classification.</title>
        <authorList>
            <person name="Goeker M."/>
        </authorList>
    </citation>
    <scope>NUCLEOTIDE SEQUENCE [LARGE SCALE GENOMIC DNA]</scope>
    <source>
        <strain evidence="1 2">DSM 4734</strain>
    </source>
</reference>
<comment type="caution">
    <text evidence="1">The sequence shown here is derived from an EMBL/GenBank/DDBJ whole genome shotgun (WGS) entry which is preliminary data.</text>
</comment>
<protein>
    <submittedName>
        <fullName evidence="1">Uncharacterized protein</fullName>
    </submittedName>
</protein>
<name>A0A495CVV9_9PROT</name>
<gene>
    <name evidence="1" type="ORF">C7435_3376</name>
</gene>
<accession>A0A495CVV9</accession>
<evidence type="ECO:0000313" key="1">
    <source>
        <dbReference type="EMBL" id="RKQ89515.1"/>
    </source>
</evidence>
<proteinExistence type="predicted"/>